<dbReference type="AlphaFoldDB" id="A0AA38WW65"/>
<name>A0AA38WW65_9EURO</name>
<reference evidence="1" key="1">
    <citation type="submission" date="2022-10" db="EMBL/GenBank/DDBJ databases">
        <title>Culturing micro-colonial fungi from biological soil crusts in the Mojave desert and describing Neophaeococcomyces mojavensis, and introducing the new genera and species Taxawa tesnikishii.</title>
        <authorList>
            <person name="Kurbessoian T."/>
            <person name="Stajich J.E."/>
        </authorList>
    </citation>
    <scope>NUCLEOTIDE SEQUENCE</scope>
    <source>
        <strain evidence="1">TK_41</strain>
    </source>
</reference>
<keyword evidence="2" id="KW-1185">Reference proteome</keyword>
<protein>
    <submittedName>
        <fullName evidence="1">Uncharacterized protein</fullName>
    </submittedName>
</protein>
<dbReference type="EMBL" id="JAPDRK010000027">
    <property type="protein sequence ID" value="KAJ9602260.1"/>
    <property type="molecule type" value="Genomic_DNA"/>
</dbReference>
<accession>A0AA38WW65</accession>
<evidence type="ECO:0000313" key="2">
    <source>
        <dbReference type="Proteomes" id="UP001172673"/>
    </source>
</evidence>
<sequence>MAAPVVSVPADEDFVLINAGILPVITEAEGDVVQESAAPTHTIHATAAIITAPAEWKPSFPPFASGFLDAFPDKPSILPNPNEELFWVGTTMPTSTPTPTPTHSVHGILDPFLPAVDAEPTPAPTPAHHDIIHDIFDPFLPAVDEQGHISASNEKYVVTEDTPALPILEETGSKYVVSEGMPPLKSLPPGTVRIASKED</sequence>
<dbReference type="Proteomes" id="UP001172673">
    <property type="component" value="Unassembled WGS sequence"/>
</dbReference>
<comment type="caution">
    <text evidence="1">The sequence shown here is derived from an EMBL/GenBank/DDBJ whole genome shotgun (WGS) entry which is preliminary data.</text>
</comment>
<organism evidence="1 2">
    <name type="scientific">Cladophialophora chaetospira</name>
    <dbReference type="NCBI Taxonomy" id="386627"/>
    <lineage>
        <taxon>Eukaryota</taxon>
        <taxon>Fungi</taxon>
        <taxon>Dikarya</taxon>
        <taxon>Ascomycota</taxon>
        <taxon>Pezizomycotina</taxon>
        <taxon>Eurotiomycetes</taxon>
        <taxon>Chaetothyriomycetidae</taxon>
        <taxon>Chaetothyriales</taxon>
        <taxon>Herpotrichiellaceae</taxon>
        <taxon>Cladophialophora</taxon>
    </lineage>
</organism>
<evidence type="ECO:0000313" key="1">
    <source>
        <dbReference type="EMBL" id="KAJ9602260.1"/>
    </source>
</evidence>
<gene>
    <name evidence="1" type="ORF">H2200_013115</name>
</gene>
<proteinExistence type="predicted"/>